<evidence type="ECO:0000313" key="1">
    <source>
        <dbReference type="EMBL" id="PJZ59626.1"/>
    </source>
</evidence>
<name>A0ABX4NS09_9LEPT</name>
<comment type="caution">
    <text evidence="1">The sequence shown here is derived from an EMBL/GenBank/DDBJ whole genome shotgun (WGS) entry which is preliminary data.</text>
</comment>
<evidence type="ECO:0000313" key="2">
    <source>
        <dbReference type="Proteomes" id="UP000232149"/>
    </source>
</evidence>
<reference evidence="1 2" key="1">
    <citation type="submission" date="2017-07" db="EMBL/GenBank/DDBJ databases">
        <title>Leptospira spp. isolated from tropical soils.</title>
        <authorList>
            <person name="Thibeaux R."/>
            <person name="Iraola G."/>
            <person name="Ferres I."/>
            <person name="Bierque E."/>
            <person name="Girault D."/>
            <person name="Soupe-Gilbert M.-E."/>
            <person name="Picardeau M."/>
            <person name="Goarant C."/>
        </authorList>
    </citation>
    <scope>NUCLEOTIDE SEQUENCE [LARGE SCALE GENOMIC DNA]</scope>
    <source>
        <strain evidence="1 2">FH2-B-D1</strain>
    </source>
</reference>
<dbReference type="EMBL" id="NPDU01000110">
    <property type="protein sequence ID" value="PJZ59626.1"/>
    <property type="molecule type" value="Genomic_DNA"/>
</dbReference>
<proteinExistence type="predicted"/>
<keyword evidence="2" id="KW-1185">Reference proteome</keyword>
<sequence length="73" mass="7695">MESSCGGVNGFGSSADFNLTNAKFDFNANNGAIPYPAIPTSPNYPVYSIQINGSATDILGRPLTPFNFSMVSQ</sequence>
<organism evidence="1 2">
    <name type="scientific">Leptospira adleri</name>
    <dbReference type="NCBI Taxonomy" id="2023186"/>
    <lineage>
        <taxon>Bacteria</taxon>
        <taxon>Pseudomonadati</taxon>
        <taxon>Spirochaetota</taxon>
        <taxon>Spirochaetia</taxon>
        <taxon>Leptospirales</taxon>
        <taxon>Leptospiraceae</taxon>
        <taxon>Leptospira</taxon>
    </lineage>
</organism>
<protein>
    <submittedName>
        <fullName evidence="1">Uncharacterized protein</fullName>
    </submittedName>
</protein>
<dbReference type="Proteomes" id="UP000232149">
    <property type="component" value="Unassembled WGS sequence"/>
</dbReference>
<accession>A0ABX4NS09</accession>
<gene>
    <name evidence="1" type="ORF">CH376_22735</name>
</gene>